<keyword evidence="6 10" id="KW-0472">Membrane</keyword>
<dbReference type="PANTHER" id="PTHR31361:SF1">
    <property type="entry name" value="BETA-GLUCAN SYNTHESIS-ASSOCIATED PROTEIN KRE6-RELATED"/>
    <property type="match status" value="1"/>
</dbReference>
<dbReference type="GO" id="GO:0005789">
    <property type="term" value="C:endoplasmic reticulum membrane"/>
    <property type="evidence" value="ECO:0007669"/>
    <property type="project" value="TreeGrafter"/>
</dbReference>
<protein>
    <submittedName>
        <fullName evidence="12">Beta-glucan synthesis-associated</fullName>
    </submittedName>
</protein>
<keyword evidence="3 10" id="KW-0812">Transmembrane</keyword>
<keyword evidence="4" id="KW-0735">Signal-anchor</keyword>
<dbReference type="Gene3D" id="2.60.120.200">
    <property type="match status" value="2"/>
</dbReference>
<keyword evidence="7" id="KW-0325">Glycoprotein</keyword>
<dbReference type="FunFam" id="2.60.120.200:FF:000135">
    <property type="entry name" value="Related to KRE6-glucan synthase subunit"/>
    <property type="match status" value="1"/>
</dbReference>
<evidence type="ECO:0000256" key="7">
    <source>
        <dbReference type="ARBA" id="ARBA00023180"/>
    </source>
</evidence>
<evidence type="ECO:0000256" key="2">
    <source>
        <dbReference type="ARBA" id="ARBA00010962"/>
    </source>
</evidence>
<keyword evidence="8" id="KW-0961">Cell wall biogenesis/degradation</keyword>
<reference evidence="12 13" key="1">
    <citation type="journal article" date="2012" name="Science">
        <title>The Paleozoic origin of enzymatic lignin decomposition reconstructed from 31 fungal genomes.</title>
        <authorList>
            <person name="Floudas D."/>
            <person name="Binder M."/>
            <person name="Riley R."/>
            <person name="Barry K."/>
            <person name="Blanchette R.A."/>
            <person name="Henrissat B."/>
            <person name="Martinez A.T."/>
            <person name="Otillar R."/>
            <person name="Spatafora J.W."/>
            <person name="Yadav J.S."/>
            <person name="Aerts A."/>
            <person name="Benoit I."/>
            <person name="Boyd A."/>
            <person name="Carlson A."/>
            <person name="Copeland A."/>
            <person name="Coutinho P.M."/>
            <person name="de Vries R.P."/>
            <person name="Ferreira P."/>
            <person name="Findley K."/>
            <person name="Foster B."/>
            <person name="Gaskell J."/>
            <person name="Glotzer D."/>
            <person name="Gorecki P."/>
            <person name="Heitman J."/>
            <person name="Hesse C."/>
            <person name="Hori C."/>
            <person name="Igarashi K."/>
            <person name="Jurgens J.A."/>
            <person name="Kallen N."/>
            <person name="Kersten P."/>
            <person name="Kohler A."/>
            <person name="Kuees U."/>
            <person name="Kumar T.K.A."/>
            <person name="Kuo A."/>
            <person name="LaButti K."/>
            <person name="Larrondo L.F."/>
            <person name="Lindquist E."/>
            <person name="Ling A."/>
            <person name="Lombard V."/>
            <person name="Lucas S."/>
            <person name="Lundell T."/>
            <person name="Martin R."/>
            <person name="McLaughlin D.J."/>
            <person name="Morgenstern I."/>
            <person name="Morin E."/>
            <person name="Murat C."/>
            <person name="Nagy L.G."/>
            <person name="Nolan M."/>
            <person name="Ohm R.A."/>
            <person name="Patyshakuliyeva A."/>
            <person name="Rokas A."/>
            <person name="Ruiz-Duenas F.J."/>
            <person name="Sabat G."/>
            <person name="Salamov A."/>
            <person name="Samejima M."/>
            <person name="Schmutz J."/>
            <person name="Slot J.C."/>
            <person name="St John F."/>
            <person name="Stenlid J."/>
            <person name="Sun H."/>
            <person name="Sun S."/>
            <person name="Syed K."/>
            <person name="Tsang A."/>
            <person name="Wiebenga A."/>
            <person name="Young D."/>
            <person name="Pisabarro A."/>
            <person name="Eastwood D.C."/>
            <person name="Martin F."/>
            <person name="Cullen D."/>
            <person name="Grigoriev I.V."/>
            <person name="Hibbett D.S."/>
        </authorList>
    </citation>
    <scope>NUCLEOTIDE SEQUENCE [LARGE SCALE GENOMIC DNA]</scope>
    <source>
        <strain evidence="12 13">ATCC 11539</strain>
    </source>
</reference>
<evidence type="ECO:0000259" key="11">
    <source>
        <dbReference type="PROSITE" id="PS51762"/>
    </source>
</evidence>
<feature type="transmembrane region" description="Helical" evidence="10">
    <location>
        <begin position="168"/>
        <end position="188"/>
    </location>
</feature>
<evidence type="ECO:0000256" key="4">
    <source>
        <dbReference type="ARBA" id="ARBA00022968"/>
    </source>
</evidence>
<feature type="compositionally biased region" description="Low complexity" evidence="9">
    <location>
        <begin position="21"/>
        <end position="41"/>
    </location>
</feature>
<dbReference type="Pfam" id="PF03935">
    <property type="entry name" value="SKN1_KRE6_Sbg1"/>
    <property type="match status" value="1"/>
</dbReference>
<feature type="compositionally biased region" description="Basic and acidic residues" evidence="9">
    <location>
        <begin position="136"/>
        <end position="154"/>
    </location>
</feature>
<dbReference type="GO" id="GO:0015926">
    <property type="term" value="F:glucosidase activity"/>
    <property type="evidence" value="ECO:0007669"/>
    <property type="project" value="TreeGrafter"/>
</dbReference>
<keyword evidence="5 10" id="KW-1133">Transmembrane helix</keyword>
<dbReference type="FunFam" id="2.60.120.200:FF:000259">
    <property type="entry name" value="Chromosome 9, whole genome shotgun sequence"/>
    <property type="match status" value="1"/>
</dbReference>
<evidence type="ECO:0000256" key="5">
    <source>
        <dbReference type="ARBA" id="ARBA00022989"/>
    </source>
</evidence>
<sequence length="653" mass="70636">MASTKSAPYAFTSGPYSNQGSAPVHYSSAASSSSDFTMSSQADRHYYAANSPSPSTTNLLPPSATRGSGQGVQATFAKGPTLRSMASNGSLNESSPYTGIGGGMSKTSSLAPSISDKFSLSPDPSSWGADLSPNHPEPDDFLHNPDPRRDRKNDQGGTIFTSRGFTNLGCLAILCISLVTLFAGYPLITYFTKHSLKTFGGFNLGGINASGQVPSMAGNWGLIDLDTPQEAYTHPSYADPTQEMQLVFSDEFNVDGRTFYPGDDPYWEAVDLHYWQTNNMEWYSPDAITTKGGALKITLSKTETHGLDYRGGMMSTWNKFCFTGGMIVTAVTLPGINNIVGLWPAVWTMGNLGRAGFGASLEGMWPYTYDACDVGTAPNQTHNGLPIAATVGGDKSYDGVLSYLPGQRLSRCTCPGESHPGPVHSDGTYVGRAAPEIDIFEAQISGDPKQGFVSQSAQWGPFNAQYEWFNTSDNLIIPDPTATELNSYTGGVYQQASSGVTKTEQDCYELGTGCFSVYGFEYKPGFDNSYIAWIAADKLAWQLNGAGMAADSRVEISARPVPQEPLYIIANLGMSTNFGDVDLDHLTFPTTMSIDYIRVYQPKNAINIGCDPEDFPTQAYINQYLRAYTDANLTTWRDDFKQPFPKSSFLGQC</sequence>
<dbReference type="PROSITE" id="PS51762">
    <property type="entry name" value="GH16_2"/>
    <property type="match status" value="1"/>
</dbReference>
<dbReference type="GeneID" id="19306895"/>
<dbReference type="eggNOG" id="ENOG502QR13">
    <property type="taxonomic scope" value="Eukaryota"/>
</dbReference>
<proteinExistence type="inferred from homology"/>
<organism evidence="12 13">
    <name type="scientific">Gloeophyllum trabeum (strain ATCC 11539 / FP-39264 / Madison 617)</name>
    <name type="common">Brown rot fungus</name>
    <dbReference type="NCBI Taxonomy" id="670483"/>
    <lineage>
        <taxon>Eukaryota</taxon>
        <taxon>Fungi</taxon>
        <taxon>Dikarya</taxon>
        <taxon>Basidiomycota</taxon>
        <taxon>Agaricomycotina</taxon>
        <taxon>Agaricomycetes</taxon>
        <taxon>Gloeophyllales</taxon>
        <taxon>Gloeophyllaceae</taxon>
        <taxon>Gloeophyllum</taxon>
    </lineage>
</organism>
<evidence type="ECO:0000256" key="1">
    <source>
        <dbReference type="ARBA" id="ARBA00004606"/>
    </source>
</evidence>
<comment type="subcellular location">
    <subcellularLocation>
        <location evidence="1">Membrane</location>
        <topology evidence="1">Single-pass type II membrane protein</topology>
    </subcellularLocation>
</comment>
<feature type="compositionally biased region" description="Polar residues" evidence="9">
    <location>
        <begin position="105"/>
        <end position="124"/>
    </location>
</feature>
<name>S7QLT9_GLOTA</name>
<dbReference type="OMA" id="YTWFNTT"/>
<keyword evidence="13" id="KW-1185">Reference proteome</keyword>
<dbReference type="OrthoDB" id="412647at2759"/>
<dbReference type="InterPro" id="IPR013320">
    <property type="entry name" value="ConA-like_dom_sf"/>
</dbReference>
<dbReference type="Proteomes" id="UP000030669">
    <property type="component" value="Unassembled WGS sequence"/>
</dbReference>
<dbReference type="GO" id="GO:0006078">
    <property type="term" value="P:(1-&gt;6)-beta-D-glucan biosynthetic process"/>
    <property type="evidence" value="ECO:0007669"/>
    <property type="project" value="TreeGrafter"/>
</dbReference>
<accession>S7QLT9</accession>
<evidence type="ECO:0000256" key="6">
    <source>
        <dbReference type="ARBA" id="ARBA00023136"/>
    </source>
</evidence>
<gene>
    <name evidence="12" type="ORF">GLOTRDRAFT_52752</name>
</gene>
<dbReference type="InterPro" id="IPR000757">
    <property type="entry name" value="Beta-glucanase-like"/>
</dbReference>
<evidence type="ECO:0000256" key="10">
    <source>
        <dbReference type="SAM" id="Phobius"/>
    </source>
</evidence>
<evidence type="ECO:0000313" key="12">
    <source>
        <dbReference type="EMBL" id="EPQ60516.1"/>
    </source>
</evidence>
<evidence type="ECO:0000313" key="13">
    <source>
        <dbReference type="Proteomes" id="UP000030669"/>
    </source>
</evidence>
<dbReference type="GO" id="GO:0005886">
    <property type="term" value="C:plasma membrane"/>
    <property type="evidence" value="ECO:0007669"/>
    <property type="project" value="TreeGrafter"/>
</dbReference>
<feature type="region of interest" description="Disordered" evidence="9">
    <location>
        <begin position="1"/>
        <end position="155"/>
    </location>
</feature>
<dbReference type="CDD" id="cd02180">
    <property type="entry name" value="GH16_fungal_KRE6_glucanase"/>
    <property type="match status" value="1"/>
</dbReference>
<comment type="similarity">
    <text evidence="2">Belongs to the SKN1/KRE6 family.</text>
</comment>
<dbReference type="KEGG" id="gtr:GLOTRDRAFT_52752"/>
<dbReference type="GO" id="GO:0031505">
    <property type="term" value="P:fungal-type cell wall organization"/>
    <property type="evidence" value="ECO:0007669"/>
    <property type="project" value="TreeGrafter"/>
</dbReference>
<dbReference type="HOGENOM" id="CLU_010811_3_1_1"/>
<feature type="compositionally biased region" description="Polar residues" evidence="9">
    <location>
        <begin position="84"/>
        <end position="97"/>
    </location>
</feature>
<dbReference type="RefSeq" id="XP_007860363.1">
    <property type="nucleotide sequence ID" value="XM_007862172.1"/>
</dbReference>
<dbReference type="PANTHER" id="PTHR31361">
    <property type="entry name" value="BETA-GLUCAN SYNTHESIS-ASSOCIATED PROTEIN KRE6-RELATED"/>
    <property type="match status" value="1"/>
</dbReference>
<dbReference type="AlphaFoldDB" id="S7QLT9"/>
<dbReference type="EMBL" id="KB469296">
    <property type="protein sequence ID" value="EPQ60516.1"/>
    <property type="molecule type" value="Genomic_DNA"/>
</dbReference>
<dbReference type="SUPFAM" id="SSF49899">
    <property type="entry name" value="Concanavalin A-like lectins/glucanases"/>
    <property type="match status" value="1"/>
</dbReference>
<evidence type="ECO:0000256" key="8">
    <source>
        <dbReference type="ARBA" id="ARBA00023316"/>
    </source>
</evidence>
<evidence type="ECO:0000256" key="3">
    <source>
        <dbReference type="ARBA" id="ARBA00022692"/>
    </source>
</evidence>
<feature type="compositionally biased region" description="Low complexity" evidence="9">
    <location>
        <begin position="50"/>
        <end position="63"/>
    </location>
</feature>
<evidence type="ECO:0000256" key="9">
    <source>
        <dbReference type="SAM" id="MobiDB-lite"/>
    </source>
</evidence>
<dbReference type="InterPro" id="IPR005629">
    <property type="entry name" value="Skn1/Kre6/Sbg1"/>
</dbReference>
<feature type="domain" description="GH16" evidence="11">
    <location>
        <begin position="227"/>
        <end position="605"/>
    </location>
</feature>